<feature type="region of interest" description="Disordered" evidence="1">
    <location>
        <begin position="103"/>
        <end position="159"/>
    </location>
</feature>
<sequence>MDSGNSGSMQSSSTGGDEEYDSRTESISPLLNPSAHFGSISNQQLSHHHPSTLLDSPSQYNLAAFSQSPANSLYNLDLVWPRGLRSDPNYTDLGNITGLSSSSTQSLLGAPTPSQGMFPSSSSMPLRSVDGNGGRATPPQAVVKNSKKRTRASRRAPTTVLTTDTSNFRQMVQEFTGIPAAPFSASPYSRRLDLFGSGSAMRSGHLEPLYPLRPSVQKAQPSPPFVSSSSFNIASTSLNSNNYQLPSSDHLGLLPKQPQNMQNPILPFQSLLQSPSFKYPLPAFGSKSQSLDDQLGHVTTANLGVFPNHGSTTEARRDNNVITRWRDEEASGRQVQLGSFDGNNGINSQQHVGGYKLNCSASTPDFHTDKGLENVSTSRGEGTVDSWNVCPNTD</sequence>
<reference evidence="3" key="1">
    <citation type="submission" date="2019-08" db="EMBL/GenBank/DDBJ databases">
        <title>Reference gene set and small RNA set construction with multiple tissues from Davidia involucrata Baill.</title>
        <authorList>
            <person name="Yang H."/>
            <person name="Zhou C."/>
            <person name="Li G."/>
            <person name="Wang J."/>
            <person name="Gao P."/>
            <person name="Wang M."/>
            <person name="Wang R."/>
            <person name="Zhao Y."/>
        </authorList>
    </citation>
    <scope>NUCLEOTIDE SEQUENCE</scope>
    <source>
        <tissue evidence="3">Mixed with DoveR01_LX</tissue>
    </source>
</reference>
<protein>
    <recommendedName>
        <fullName evidence="2">VQ domain-containing protein</fullName>
    </recommendedName>
</protein>
<dbReference type="EMBL" id="GHES01003910">
    <property type="protein sequence ID" value="MPA34469.1"/>
    <property type="molecule type" value="Transcribed_RNA"/>
</dbReference>
<dbReference type="InterPro" id="IPR039609">
    <property type="entry name" value="VQ_15/22"/>
</dbReference>
<feature type="compositionally biased region" description="Polar residues" evidence="1">
    <location>
        <begin position="374"/>
        <end position="394"/>
    </location>
</feature>
<gene>
    <name evidence="3" type="ORF">Din_003910</name>
</gene>
<proteinExistence type="predicted"/>
<evidence type="ECO:0000313" key="3">
    <source>
        <dbReference type="EMBL" id="MPA34469.1"/>
    </source>
</evidence>
<feature type="region of interest" description="Disordered" evidence="1">
    <location>
        <begin position="1"/>
        <end position="53"/>
    </location>
</feature>
<feature type="compositionally biased region" description="Polar residues" evidence="1">
    <location>
        <begin position="112"/>
        <end position="125"/>
    </location>
</feature>
<name>A0A5B6YS58_DAVIN</name>
<feature type="region of interest" description="Disordered" evidence="1">
    <location>
        <begin position="373"/>
        <end position="394"/>
    </location>
</feature>
<evidence type="ECO:0000256" key="1">
    <source>
        <dbReference type="SAM" id="MobiDB-lite"/>
    </source>
</evidence>
<dbReference type="InterPro" id="IPR008889">
    <property type="entry name" value="VQ"/>
</dbReference>
<feature type="compositionally biased region" description="Low complexity" evidence="1">
    <location>
        <begin position="1"/>
        <end position="15"/>
    </location>
</feature>
<organism evidence="3">
    <name type="scientific">Davidia involucrata</name>
    <name type="common">Dove tree</name>
    <dbReference type="NCBI Taxonomy" id="16924"/>
    <lineage>
        <taxon>Eukaryota</taxon>
        <taxon>Viridiplantae</taxon>
        <taxon>Streptophyta</taxon>
        <taxon>Embryophyta</taxon>
        <taxon>Tracheophyta</taxon>
        <taxon>Spermatophyta</taxon>
        <taxon>Magnoliopsida</taxon>
        <taxon>eudicotyledons</taxon>
        <taxon>Gunneridae</taxon>
        <taxon>Pentapetalae</taxon>
        <taxon>asterids</taxon>
        <taxon>Cornales</taxon>
        <taxon>Nyssaceae</taxon>
        <taxon>Davidia</taxon>
    </lineage>
</organism>
<dbReference type="PANTHER" id="PTHR33179">
    <property type="entry name" value="VQ MOTIF-CONTAINING PROTEIN"/>
    <property type="match status" value="1"/>
</dbReference>
<feature type="compositionally biased region" description="Basic residues" evidence="1">
    <location>
        <begin position="145"/>
        <end position="154"/>
    </location>
</feature>
<dbReference type="Pfam" id="PF05678">
    <property type="entry name" value="VQ"/>
    <property type="match status" value="1"/>
</dbReference>
<evidence type="ECO:0000259" key="2">
    <source>
        <dbReference type="Pfam" id="PF05678"/>
    </source>
</evidence>
<dbReference type="AlphaFoldDB" id="A0A5B6YS58"/>
<accession>A0A5B6YS58</accession>
<feature type="domain" description="VQ" evidence="2">
    <location>
        <begin position="155"/>
        <end position="182"/>
    </location>
</feature>
<dbReference type="PANTHER" id="PTHR33179:SF58">
    <property type="entry name" value="OS08G0409500 PROTEIN"/>
    <property type="match status" value="1"/>
</dbReference>